<dbReference type="Gene3D" id="1.10.150.20">
    <property type="entry name" value="5' to 3' exonuclease, C-terminal subdomain"/>
    <property type="match status" value="1"/>
</dbReference>
<evidence type="ECO:0000256" key="5">
    <source>
        <dbReference type="ARBA" id="ARBA00022490"/>
    </source>
</evidence>
<keyword evidence="14 16" id="KW-0234">DNA repair</keyword>
<evidence type="ECO:0000256" key="16">
    <source>
        <dbReference type="HAMAP-Rule" id="MF_01113"/>
    </source>
</evidence>
<comment type="subcellular location">
    <subcellularLocation>
        <location evidence="1 16">Cytoplasm</location>
    </subcellularLocation>
</comment>
<dbReference type="GO" id="GO:0042276">
    <property type="term" value="P:error-prone translesion synthesis"/>
    <property type="evidence" value="ECO:0007669"/>
    <property type="project" value="TreeGrafter"/>
</dbReference>
<evidence type="ECO:0000256" key="13">
    <source>
        <dbReference type="ARBA" id="ARBA00023125"/>
    </source>
</evidence>
<evidence type="ECO:0000256" key="4">
    <source>
        <dbReference type="ARBA" id="ARBA00022457"/>
    </source>
</evidence>
<organism evidence="18 19">
    <name type="scientific">Candidatus Desulfolinea nitratireducens</name>
    <dbReference type="NCBI Taxonomy" id="2841698"/>
    <lineage>
        <taxon>Bacteria</taxon>
        <taxon>Bacillati</taxon>
        <taxon>Chloroflexota</taxon>
        <taxon>Anaerolineae</taxon>
        <taxon>Anaerolineales</taxon>
        <taxon>Anaerolineales incertae sedis</taxon>
        <taxon>Candidatus Desulfolinea</taxon>
    </lineage>
</organism>
<keyword evidence="8 16" id="KW-0235">DNA replication</keyword>
<evidence type="ECO:0000256" key="2">
    <source>
        <dbReference type="ARBA" id="ARBA00010945"/>
    </source>
</evidence>
<evidence type="ECO:0000313" key="18">
    <source>
        <dbReference type="EMBL" id="MBC8335129.1"/>
    </source>
</evidence>
<keyword evidence="13 16" id="KW-0238">DNA-binding</keyword>
<name>A0A8J6TIN2_9CHLR</name>
<dbReference type="PANTHER" id="PTHR11076">
    <property type="entry name" value="DNA REPAIR POLYMERASE UMUC / TRANSFERASE FAMILY MEMBER"/>
    <property type="match status" value="1"/>
</dbReference>
<dbReference type="SUPFAM" id="SSF100879">
    <property type="entry name" value="Lesion bypass DNA polymerase (Y-family), little finger domain"/>
    <property type="match status" value="1"/>
</dbReference>
<comment type="subunit">
    <text evidence="3 16">Monomer.</text>
</comment>
<keyword evidence="6 16" id="KW-0808">Transferase</keyword>
<evidence type="ECO:0000256" key="12">
    <source>
        <dbReference type="ARBA" id="ARBA00022932"/>
    </source>
</evidence>
<comment type="catalytic activity">
    <reaction evidence="15 16">
        <text>DNA(n) + a 2'-deoxyribonucleoside 5'-triphosphate = DNA(n+1) + diphosphate</text>
        <dbReference type="Rhea" id="RHEA:22508"/>
        <dbReference type="Rhea" id="RHEA-COMP:17339"/>
        <dbReference type="Rhea" id="RHEA-COMP:17340"/>
        <dbReference type="ChEBI" id="CHEBI:33019"/>
        <dbReference type="ChEBI" id="CHEBI:61560"/>
        <dbReference type="ChEBI" id="CHEBI:173112"/>
        <dbReference type="EC" id="2.7.7.7"/>
    </reaction>
</comment>
<feature type="active site" evidence="16">
    <location>
        <position position="105"/>
    </location>
</feature>
<reference evidence="18 19" key="1">
    <citation type="submission" date="2020-08" db="EMBL/GenBank/DDBJ databases">
        <title>Bridging the membrane lipid divide: bacteria of the FCB group superphylum have the potential to synthesize archaeal ether lipids.</title>
        <authorList>
            <person name="Villanueva L."/>
            <person name="Von Meijenfeldt F.A.B."/>
            <person name="Westbye A.B."/>
            <person name="Yadav S."/>
            <person name="Hopmans E.C."/>
            <person name="Dutilh B.E."/>
            <person name="Sinninghe Damste J.S."/>
        </authorList>
    </citation>
    <scope>NUCLEOTIDE SEQUENCE [LARGE SCALE GENOMIC DNA]</scope>
    <source>
        <strain evidence="18">NIOZ-UU36</strain>
    </source>
</reference>
<dbReference type="Gene3D" id="3.40.1170.60">
    <property type="match status" value="1"/>
</dbReference>
<evidence type="ECO:0000256" key="11">
    <source>
        <dbReference type="ARBA" id="ARBA00022842"/>
    </source>
</evidence>
<dbReference type="GO" id="GO:0003684">
    <property type="term" value="F:damaged DNA binding"/>
    <property type="evidence" value="ECO:0007669"/>
    <property type="project" value="InterPro"/>
</dbReference>
<comment type="caution">
    <text evidence="18">The sequence shown here is derived from an EMBL/GenBank/DDBJ whole genome shotgun (WGS) entry which is preliminary data.</text>
</comment>
<dbReference type="InterPro" id="IPR050116">
    <property type="entry name" value="DNA_polymerase-Y"/>
</dbReference>
<dbReference type="EC" id="2.7.7.7" evidence="16"/>
<feature type="domain" description="UmuC" evidence="17">
    <location>
        <begin position="5"/>
        <end position="191"/>
    </location>
</feature>
<dbReference type="GO" id="GO:0006281">
    <property type="term" value="P:DNA repair"/>
    <property type="evidence" value="ECO:0007669"/>
    <property type="project" value="UniProtKB-UniRule"/>
</dbReference>
<evidence type="ECO:0000313" key="19">
    <source>
        <dbReference type="Proteomes" id="UP000614469"/>
    </source>
</evidence>
<dbReference type="InterPro" id="IPR043128">
    <property type="entry name" value="Rev_trsase/Diguanyl_cyclase"/>
</dbReference>
<keyword evidence="10 16" id="KW-0227">DNA damage</keyword>
<feature type="binding site" evidence="16">
    <location>
        <position position="104"/>
    </location>
    <ligand>
        <name>Mg(2+)</name>
        <dbReference type="ChEBI" id="CHEBI:18420"/>
    </ligand>
</feature>
<evidence type="ECO:0000256" key="8">
    <source>
        <dbReference type="ARBA" id="ARBA00022705"/>
    </source>
</evidence>
<evidence type="ECO:0000256" key="1">
    <source>
        <dbReference type="ARBA" id="ARBA00004496"/>
    </source>
</evidence>
<evidence type="ECO:0000256" key="3">
    <source>
        <dbReference type="ARBA" id="ARBA00011245"/>
    </source>
</evidence>
<dbReference type="InterPro" id="IPR043502">
    <property type="entry name" value="DNA/RNA_pol_sf"/>
</dbReference>
<evidence type="ECO:0000256" key="14">
    <source>
        <dbReference type="ARBA" id="ARBA00023204"/>
    </source>
</evidence>
<dbReference type="Pfam" id="PF00817">
    <property type="entry name" value="IMS"/>
    <property type="match status" value="1"/>
</dbReference>
<dbReference type="NCBIfam" id="NF002677">
    <property type="entry name" value="PRK02406.1"/>
    <property type="match status" value="1"/>
</dbReference>
<feature type="site" description="Substrate discrimination" evidence="16">
    <location>
        <position position="14"/>
    </location>
</feature>
<sequence>MPRKIIHLDLDAFYCAVEENHDPSLRGKAFAVGGRPEERGVVSSCSYAARASGVRSAMPMGRALALCPELKIVPGKHHLYGEASKKVMALLREVTPLVEQISVDEAFLDISDLPEAGEVIGKRLQTQIKNELELSSSIGIATNKLVAKIANDVGKKAGQPGFSPFATTVVPAGREAEFLSPLPAGMLWGVGPKTEQKLAEMGINTIGEIANWPEKDISQRFGEHGRDLSRHARGIDTRPIMTEREIKSISQETTFHRDISDDGKIEKTLLALTQKVARRLRKAELGGKTVKLKIRWSDFTTLTRQKTLPTISDNDTEIFDAALSLLRNLRPSGKPVRLIGVGVSGLGPPLRQLSLWDQNIEESRELQKVLDELQKRFGENIIKRGSKIKD</sequence>
<keyword evidence="12 16" id="KW-0239">DNA-directed DNA polymerase</keyword>
<evidence type="ECO:0000256" key="6">
    <source>
        <dbReference type="ARBA" id="ARBA00022679"/>
    </source>
</evidence>
<dbReference type="Proteomes" id="UP000614469">
    <property type="component" value="Unassembled WGS sequence"/>
</dbReference>
<dbReference type="PANTHER" id="PTHR11076:SF33">
    <property type="entry name" value="DNA POLYMERASE KAPPA"/>
    <property type="match status" value="1"/>
</dbReference>
<dbReference type="FunFam" id="3.30.1490.100:FF:000004">
    <property type="entry name" value="DNA polymerase IV"/>
    <property type="match status" value="1"/>
</dbReference>
<dbReference type="Gene3D" id="3.30.1490.100">
    <property type="entry name" value="DNA polymerase, Y-family, little finger domain"/>
    <property type="match status" value="1"/>
</dbReference>
<evidence type="ECO:0000256" key="15">
    <source>
        <dbReference type="ARBA" id="ARBA00049244"/>
    </source>
</evidence>
<keyword evidence="5 16" id="KW-0963">Cytoplasm</keyword>
<evidence type="ECO:0000259" key="17">
    <source>
        <dbReference type="PROSITE" id="PS50173"/>
    </source>
</evidence>
<comment type="cofactor">
    <cofactor evidence="16">
        <name>Mg(2+)</name>
        <dbReference type="ChEBI" id="CHEBI:18420"/>
    </cofactor>
    <text evidence="16">Binds 2 magnesium ions per subunit.</text>
</comment>
<keyword evidence="7 16" id="KW-0548">Nucleotidyltransferase</keyword>
<dbReference type="InterPro" id="IPR036775">
    <property type="entry name" value="DNA_pol_Y-fam_lit_finger_sf"/>
</dbReference>
<dbReference type="GO" id="GO:0005829">
    <property type="term" value="C:cytosol"/>
    <property type="evidence" value="ECO:0007669"/>
    <property type="project" value="TreeGrafter"/>
</dbReference>
<dbReference type="GO" id="GO:0006261">
    <property type="term" value="P:DNA-templated DNA replication"/>
    <property type="evidence" value="ECO:0007669"/>
    <property type="project" value="UniProtKB-UniRule"/>
</dbReference>
<accession>A0A8J6TIN2</accession>
<dbReference type="SUPFAM" id="SSF56672">
    <property type="entry name" value="DNA/RNA polymerases"/>
    <property type="match status" value="1"/>
</dbReference>
<comment type="function">
    <text evidence="16">Poorly processive, error-prone DNA polymerase involved in untargeted mutagenesis. Copies undamaged DNA at stalled replication forks, which arise in vivo from mismatched or misaligned primer ends. These misaligned primers can be extended by PolIV. Exhibits no 3'-5' exonuclease (proofreading) activity. May be involved in translesional synthesis, in conjunction with the beta clamp from PolIII.</text>
</comment>
<keyword evidence="11 16" id="KW-0460">Magnesium</keyword>
<dbReference type="GO" id="GO:0009432">
    <property type="term" value="P:SOS response"/>
    <property type="evidence" value="ECO:0007669"/>
    <property type="project" value="TreeGrafter"/>
</dbReference>
<evidence type="ECO:0000256" key="7">
    <source>
        <dbReference type="ARBA" id="ARBA00022695"/>
    </source>
</evidence>
<protein>
    <recommendedName>
        <fullName evidence="16">DNA polymerase IV</fullName>
        <shortName evidence="16">Pol IV</shortName>
        <ecNumber evidence="16">2.7.7.7</ecNumber>
    </recommendedName>
</protein>
<keyword evidence="4 16" id="KW-0515">Mutator protein</keyword>
<gene>
    <name evidence="16 18" type="primary">dinB</name>
    <name evidence="18" type="ORF">H8E29_07695</name>
</gene>
<dbReference type="GO" id="GO:0000287">
    <property type="term" value="F:magnesium ion binding"/>
    <property type="evidence" value="ECO:0007669"/>
    <property type="project" value="UniProtKB-UniRule"/>
</dbReference>
<dbReference type="InterPro" id="IPR017961">
    <property type="entry name" value="DNA_pol_Y-fam_little_finger"/>
</dbReference>
<proteinExistence type="inferred from homology"/>
<dbReference type="Gene3D" id="3.30.70.270">
    <property type="match status" value="1"/>
</dbReference>
<dbReference type="HAMAP" id="MF_01113">
    <property type="entry name" value="DNApol_IV"/>
    <property type="match status" value="1"/>
</dbReference>
<dbReference type="PROSITE" id="PS50173">
    <property type="entry name" value="UMUC"/>
    <property type="match status" value="1"/>
</dbReference>
<feature type="binding site" evidence="16">
    <location>
        <position position="9"/>
    </location>
    <ligand>
        <name>Mg(2+)</name>
        <dbReference type="ChEBI" id="CHEBI:18420"/>
    </ligand>
</feature>
<dbReference type="AlphaFoldDB" id="A0A8J6TIN2"/>
<dbReference type="Pfam" id="PF11799">
    <property type="entry name" value="IMS_C"/>
    <property type="match status" value="1"/>
</dbReference>
<keyword evidence="9 16" id="KW-0479">Metal-binding</keyword>
<dbReference type="EMBL" id="JACNJN010000092">
    <property type="protein sequence ID" value="MBC8335129.1"/>
    <property type="molecule type" value="Genomic_DNA"/>
</dbReference>
<dbReference type="Pfam" id="PF21999">
    <property type="entry name" value="IMS_HHH_1"/>
    <property type="match status" value="1"/>
</dbReference>
<evidence type="ECO:0000256" key="9">
    <source>
        <dbReference type="ARBA" id="ARBA00022723"/>
    </source>
</evidence>
<evidence type="ECO:0000256" key="10">
    <source>
        <dbReference type="ARBA" id="ARBA00022763"/>
    </source>
</evidence>
<dbReference type="InterPro" id="IPR053848">
    <property type="entry name" value="IMS_HHH_1"/>
</dbReference>
<comment type="similarity">
    <text evidence="2 16">Belongs to the DNA polymerase type-Y family.</text>
</comment>
<dbReference type="CDD" id="cd03586">
    <property type="entry name" value="PolY_Pol_IV_kappa"/>
    <property type="match status" value="1"/>
</dbReference>
<dbReference type="GO" id="GO:0003887">
    <property type="term" value="F:DNA-directed DNA polymerase activity"/>
    <property type="evidence" value="ECO:0007669"/>
    <property type="project" value="UniProtKB-UniRule"/>
</dbReference>
<dbReference type="FunFam" id="3.40.1170.60:FF:000001">
    <property type="entry name" value="DNA polymerase IV"/>
    <property type="match status" value="1"/>
</dbReference>
<dbReference type="InterPro" id="IPR022880">
    <property type="entry name" value="DNApol_IV"/>
</dbReference>
<dbReference type="InterPro" id="IPR001126">
    <property type="entry name" value="UmuC"/>
</dbReference>